<dbReference type="KEGG" id="fcy:FRACYDRAFT_270632"/>
<dbReference type="InParanoid" id="A0A1E7F2R1"/>
<dbReference type="PANTHER" id="PTHR44656">
    <property type="entry name" value="DEHYDROGENASE/REDUCTASE SDR FAMILY MEMBER 12"/>
    <property type="match status" value="1"/>
</dbReference>
<dbReference type="SUPFAM" id="SSF51735">
    <property type="entry name" value="NAD(P)-binding Rossmann-fold domains"/>
    <property type="match status" value="1"/>
</dbReference>
<dbReference type="Proteomes" id="UP000095751">
    <property type="component" value="Unassembled WGS sequence"/>
</dbReference>
<dbReference type="InterPro" id="IPR036291">
    <property type="entry name" value="NAD(P)-bd_dom_sf"/>
</dbReference>
<dbReference type="PRINTS" id="PR00081">
    <property type="entry name" value="GDHRDH"/>
</dbReference>
<accession>A0A1E7F2R1</accession>
<organism evidence="1 2">
    <name type="scientific">Fragilariopsis cylindrus CCMP1102</name>
    <dbReference type="NCBI Taxonomy" id="635003"/>
    <lineage>
        <taxon>Eukaryota</taxon>
        <taxon>Sar</taxon>
        <taxon>Stramenopiles</taxon>
        <taxon>Ochrophyta</taxon>
        <taxon>Bacillariophyta</taxon>
        <taxon>Bacillariophyceae</taxon>
        <taxon>Bacillariophycidae</taxon>
        <taxon>Bacillariales</taxon>
        <taxon>Bacillariaceae</taxon>
        <taxon>Fragilariopsis</taxon>
    </lineage>
</organism>
<evidence type="ECO:0000313" key="1">
    <source>
        <dbReference type="EMBL" id="OEU12426.1"/>
    </source>
</evidence>
<sequence length="338" mass="36954">MKMGQIISSTAFYLYGRKNFTATGYLKHLATYPAGTVQDSSTIGVNQPGADGIDLTDKVVVITGANSGIGKELATYAAAKGGRVYMFCRSKERAEKAKEEIMKATSSETVEVILVDLGVMSSVRKAVENLQEKEKHVDVLVCNGGVLLNDKQTTSEGNEVTFASHFLGGSYLLSQLLIPQFKVSEDPRIVFASSGGMYNVPFPDWATATNSEDATAEYDGQMAYAYAKRGQVLLAEEYTKLYPDIKTVSVHPGWTLTPAVDSAYGESKKYLEPMRSTWQGAEGIGWLMGTKGSDLEGGAFYLDRKPQVKHISRFTSFTKNTEKEIEEMMTNLKKAANC</sequence>
<dbReference type="OrthoDB" id="417891at2759"/>
<dbReference type="Pfam" id="PF00106">
    <property type="entry name" value="adh_short"/>
    <property type="match status" value="1"/>
</dbReference>
<proteinExistence type="predicted"/>
<dbReference type="AlphaFoldDB" id="A0A1E7F2R1"/>
<dbReference type="Gene3D" id="3.40.50.720">
    <property type="entry name" value="NAD(P)-binding Rossmann-like Domain"/>
    <property type="match status" value="1"/>
</dbReference>
<keyword evidence="2" id="KW-1185">Reference proteome</keyword>
<reference evidence="1 2" key="1">
    <citation type="submission" date="2016-09" db="EMBL/GenBank/DDBJ databases">
        <title>Extensive genetic diversity and differential bi-allelic expression allows diatom success in the polar Southern Ocean.</title>
        <authorList>
            <consortium name="DOE Joint Genome Institute"/>
            <person name="Mock T."/>
            <person name="Otillar R.P."/>
            <person name="Strauss J."/>
            <person name="Dupont C."/>
            <person name="Frickenhaus S."/>
            <person name="Maumus F."/>
            <person name="Mcmullan M."/>
            <person name="Sanges R."/>
            <person name="Schmutz J."/>
            <person name="Toseland A."/>
            <person name="Valas R."/>
            <person name="Veluchamy A."/>
            <person name="Ward B.J."/>
            <person name="Allen A."/>
            <person name="Barry K."/>
            <person name="Falciatore A."/>
            <person name="Ferrante M."/>
            <person name="Fortunato A.E."/>
            <person name="Gloeckner G."/>
            <person name="Gruber A."/>
            <person name="Hipkin R."/>
            <person name="Janech M."/>
            <person name="Kroth P."/>
            <person name="Leese F."/>
            <person name="Lindquist E."/>
            <person name="Lyon B.R."/>
            <person name="Martin J."/>
            <person name="Mayer C."/>
            <person name="Parker M."/>
            <person name="Quesneville H."/>
            <person name="Raymond J."/>
            <person name="Uhlig C."/>
            <person name="Valentin K.U."/>
            <person name="Worden A.Z."/>
            <person name="Armbrust E.V."/>
            <person name="Bowler C."/>
            <person name="Green B."/>
            <person name="Moulton V."/>
            <person name="Van Oosterhout C."/>
            <person name="Grigoriev I."/>
        </authorList>
    </citation>
    <scope>NUCLEOTIDE SEQUENCE [LARGE SCALE GENOMIC DNA]</scope>
    <source>
        <strain evidence="1 2">CCMP1102</strain>
    </source>
</reference>
<protein>
    <submittedName>
        <fullName evidence="1">NAD(P)-binding protein</fullName>
    </submittedName>
</protein>
<dbReference type="InterPro" id="IPR002347">
    <property type="entry name" value="SDR_fam"/>
</dbReference>
<dbReference type="EMBL" id="KV784365">
    <property type="protein sequence ID" value="OEU12426.1"/>
    <property type="molecule type" value="Genomic_DNA"/>
</dbReference>
<gene>
    <name evidence="1" type="ORF">FRACYDRAFT_270632</name>
</gene>
<name>A0A1E7F2R1_9STRA</name>
<dbReference type="InterPro" id="IPR052992">
    <property type="entry name" value="SDR_member_12"/>
</dbReference>
<dbReference type="PANTHER" id="PTHR44656:SF7">
    <property type="entry name" value="DEHYDROGENASE_REDUCTASE SDR FAMILY MEMBER 12"/>
    <property type="match status" value="1"/>
</dbReference>
<evidence type="ECO:0000313" key="2">
    <source>
        <dbReference type="Proteomes" id="UP000095751"/>
    </source>
</evidence>